<gene>
    <name evidence="2" type="ORF">ROA7023_00963</name>
</gene>
<keyword evidence="1" id="KW-1133">Transmembrane helix</keyword>
<name>A0A1Y5RZY5_9RHOB</name>
<reference evidence="2 3" key="1">
    <citation type="submission" date="2017-03" db="EMBL/GenBank/DDBJ databases">
        <authorList>
            <person name="Afonso C.L."/>
            <person name="Miller P.J."/>
            <person name="Scott M.A."/>
            <person name="Spackman E."/>
            <person name="Goraichik I."/>
            <person name="Dimitrov K.M."/>
            <person name="Suarez D.L."/>
            <person name="Swayne D.E."/>
        </authorList>
    </citation>
    <scope>NUCLEOTIDE SEQUENCE [LARGE SCALE GENOMIC DNA]</scope>
    <source>
        <strain evidence="2 3">CECT 7023</strain>
    </source>
</reference>
<sequence>MTRRTPIRAPPVGHLAGPLTAEVDVAVEALLFLVDAALVAGLACWMIVAVADNWRHPRMNEDGVAMVVRLDDLARDYPEDYKMIAHRPSPIAASTIRP</sequence>
<evidence type="ECO:0000313" key="3">
    <source>
        <dbReference type="Proteomes" id="UP000193900"/>
    </source>
</evidence>
<feature type="transmembrane region" description="Helical" evidence="1">
    <location>
        <begin position="29"/>
        <end position="51"/>
    </location>
</feature>
<dbReference type="Proteomes" id="UP000193900">
    <property type="component" value="Unassembled WGS sequence"/>
</dbReference>
<accession>A0A1Y5RZY5</accession>
<dbReference type="AlphaFoldDB" id="A0A1Y5RZY5"/>
<proteinExistence type="predicted"/>
<evidence type="ECO:0000256" key="1">
    <source>
        <dbReference type="SAM" id="Phobius"/>
    </source>
</evidence>
<keyword evidence="1" id="KW-0472">Membrane</keyword>
<protein>
    <submittedName>
        <fullName evidence="2">Uncharacterized protein</fullName>
    </submittedName>
</protein>
<organism evidence="2 3">
    <name type="scientific">Roseisalinus antarcticus</name>
    <dbReference type="NCBI Taxonomy" id="254357"/>
    <lineage>
        <taxon>Bacteria</taxon>
        <taxon>Pseudomonadati</taxon>
        <taxon>Pseudomonadota</taxon>
        <taxon>Alphaproteobacteria</taxon>
        <taxon>Rhodobacterales</taxon>
        <taxon>Roseobacteraceae</taxon>
        <taxon>Roseisalinus</taxon>
    </lineage>
</organism>
<evidence type="ECO:0000313" key="2">
    <source>
        <dbReference type="EMBL" id="SLN28407.1"/>
    </source>
</evidence>
<dbReference type="EMBL" id="FWFZ01000003">
    <property type="protein sequence ID" value="SLN28407.1"/>
    <property type="molecule type" value="Genomic_DNA"/>
</dbReference>
<keyword evidence="3" id="KW-1185">Reference proteome</keyword>
<keyword evidence="1" id="KW-0812">Transmembrane</keyword>